<dbReference type="RefSeq" id="WP_229572416.1">
    <property type="nucleotide sequence ID" value="NZ_AP025226.1"/>
</dbReference>
<evidence type="ECO:0000313" key="1">
    <source>
        <dbReference type="EMBL" id="BDB98564.1"/>
    </source>
</evidence>
<dbReference type="EMBL" id="AP025226">
    <property type="protein sequence ID" value="BDB98564.1"/>
    <property type="molecule type" value="Genomic_DNA"/>
</dbReference>
<organism evidence="1 2">
    <name type="scientific">Saccharolobus caldissimus</name>
    <dbReference type="NCBI Taxonomy" id="1702097"/>
    <lineage>
        <taxon>Archaea</taxon>
        <taxon>Thermoproteota</taxon>
        <taxon>Thermoprotei</taxon>
        <taxon>Sulfolobales</taxon>
        <taxon>Sulfolobaceae</taxon>
        <taxon>Saccharolobus</taxon>
    </lineage>
</organism>
<keyword evidence="2" id="KW-1185">Reference proteome</keyword>
<evidence type="ECO:0000313" key="2">
    <source>
        <dbReference type="Proteomes" id="UP001319921"/>
    </source>
</evidence>
<reference evidence="1 2" key="1">
    <citation type="journal article" date="2022" name="Microbiol. Resour. Announc.">
        <title>Complete Genome Sequence of the Hyperthermophilic and Acidophilic Archaeon Saccharolobus caldissimus Strain HS-3T.</title>
        <authorList>
            <person name="Sakai H.D."/>
            <person name="Kurosawa N."/>
        </authorList>
    </citation>
    <scope>NUCLEOTIDE SEQUENCE [LARGE SCALE GENOMIC DNA]</scope>
    <source>
        <strain evidence="1 2">JCM32116</strain>
    </source>
</reference>
<proteinExistence type="predicted"/>
<dbReference type="KEGG" id="scas:SACC_15810"/>
<protein>
    <submittedName>
        <fullName evidence="1">Uncharacterized protein</fullName>
    </submittedName>
</protein>
<dbReference type="GeneID" id="68866312"/>
<dbReference type="AlphaFoldDB" id="A0AAQ4CRY3"/>
<gene>
    <name evidence="1" type="ORF">SACC_15810</name>
</gene>
<name>A0AAQ4CRY3_9CREN</name>
<accession>A0AAQ4CRY3</accession>
<sequence length="90" mass="10444">MQRECYNVDDIAKIIYENYVKEGQYSITDRLSRVPSKTSIIEVLYDAIRGVKNDEDKRKFKLFVDSISNMQDTDAIYCAKLLALKALSRD</sequence>
<dbReference type="Proteomes" id="UP001319921">
    <property type="component" value="Chromosome"/>
</dbReference>